<accession>A0AAD7UHC9</accession>
<evidence type="ECO:0000313" key="5">
    <source>
        <dbReference type="Proteomes" id="UP001230188"/>
    </source>
</evidence>
<feature type="region of interest" description="Disordered" evidence="2">
    <location>
        <begin position="237"/>
        <end position="259"/>
    </location>
</feature>
<dbReference type="Pfam" id="PF00447">
    <property type="entry name" value="HSF_DNA-bind"/>
    <property type="match status" value="1"/>
</dbReference>
<dbReference type="GO" id="GO:0003700">
    <property type="term" value="F:DNA-binding transcription factor activity"/>
    <property type="evidence" value="ECO:0007669"/>
    <property type="project" value="InterPro"/>
</dbReference>
<feature type="compositionally biased region" description="Polar residues" evidence="2">
    <location>
        <begin position="8"/>
        <end position="18"/>
    </location>
</feature>
<evidence type="ECO:0000313" key="4">
    <source>
        <dbReference type="EMBL" id="KAJ8605600.1"/>
    </source>
</evidence>
<dbReference type="Gene3D" id="1.10.10.10">
    <property type="entry name" value="Winged helix-like DNA-binding domain superfamily/Winged helix DNA-binding domain"/>
    <property type="match status" value="1"/>
</dbReference>
<proteinExistence type="predicted"/>
<dbReference type="AlphaFoldDB" id="A0AAD7UHC9"/>
<protein>
    <recommendedName>
        <fullName evidence="3">HSF-type DNA-binding domain-containing protein</fullName>
    </recommendedName>
</protein>
<evidence type="ECO:0000256" key="1">
    <source>
        <dbReference type="ARBA" id="ARBA00023125"/>
    </source>
</evidence>
<reference evidence="4" key="1">
    <citation type="submission" date="2023-01" db="EMBL/GenBank/DDBJ databases">
        <title>Metagenome sequencing of chrysophaentin producing Chrysophaeum taylorii.</title>
        <authorList>
            <person name="Davison J."/>
            <person name="Bewley C."/>
        </authorList>
    </citation>
    <scope>NUCLEOTIDE SEQUENCE</scope>
    <source>
        <strain evidence="4">NIES-1699</strain>
    </source>
</reference>
<feature type="domain" description="HSF-type DNA-binding" evidence="3">
    <location>
        <begin position="55"/>
        <end position="120"/>
    </location>
</feature>
<dbReference type="GO" id="GO:0043565">
    <property type="term" value="F:sequence-specific DNA binding"/>
    <property type="evidence" value="ECO:0007669"/>
    <property type="project" value="InterPro"/>
</dbReference>
<dbReference type="Proteomes" id="UP001230188">
    <property type="component" value="Unassembled WGS sequence"/>
</dbReference>
<feature type="region of interest" description="Disordered" evidence="2">
    <location>
        <begin position="1"/>
        <end position="48"/>
    </location>
</feature>
<evidence type="ECO:0000256" key="2">
    <source>
        <dbReference type="SAM" id="MobiDB-lite"/>
    </source>
</evidence>
<gene>
    <name evidence="4" type="ORF">CTAYLR_000045</name>
</gene>
<evidence type="ECO:0000259" key="3">
    <source>
        <dbReference type="Pfam" id="PF00447"/>
    </source>
</evidence>
<dbReference type="EMBL" id="JAQMWT010000314">
    <property type="protein sequence ID" value="KAJ8605600.1"/>
    <property type="molecule type" value="Genomic_DNA"/>
</dbReference>
<keyword evidence="5" id="KW-1185">Reference proteome</keyword>
<feature type="compositionally biased region" description="Low complexity" evidence="2">
    <location>
        <begin position="239"/>
        <end position="259"/>
    </location>
</feature>
<dbReference type="InterPro" id="IPR000232">
    <property type="entry name" value="HSF_DNA-bd"/>
</dbReference>
<feature type="compositionally biased region" description="Basic residues" evidence="2">
    <location>
        <begin position="30"/>
        <end position="44"/>
    </location>
</feature>
<name>A0AAD7UHC9_9STRA</name>
<keyword evidence="1" id="KW-0238">DNA-binding</keyword>
<sequence length="259" mass="28865">MKSDTSRSVRGVQQTRGRNATKAPRQQRVSPRHRRSPTGRRKLKFAPADKPPDFAINLANMFREVPFFIQWDAGKIRIATNGGPELMRASPPSCLRTGSVASFKRQLNNFGFHKSFSESSRNLLVYVREDMLGRPPDDILYLRQKAGHPHAVFNKQNAVPTSNDKKLVAEPEDDEDDFSAVARKIANSLSDPPSHAVPASHLHPVALDFVPPKPLVVNQPSRQQDLECDWSVLTLATHNENAPPNNNGNDLGGPRLKLF</sequence>
<dbReference type="InterPro" id="IPR036388">
    <property type="entry name" value="WH-like_DNA-bd_sf"/>
</dbReference>
<organism evidence="4 5">
    <name type="scientific">Chrysophaeum taylorii</name>
    <dbReference type="NCBI Taxonomy" id="2483200"/>
    <lineage>
        <taxon>Eukaryota</taxon>
        <taxon>Sar</taxon>
        <taxon>Stramenopiles</taxon>
        <taxon>Ochrophyta</taxon>
        <taxon>Pelagophyceae</taxon>
        <taxon>Pelagomonadales</taxon>
        <taxon>Pelagomonadaceae</taxon>
        <taxon>Chrysophaeum</taxon>
    </lineage>
</organism>
<comment type="caution">
    <text evidence="4">The sequence shown here is derived from an EMBL/GenBank/DDBJ whole genome shotgun (WGS) entry which is preliminary data.</text>
</comment>